<keyword evidence="2" id="KW-1185">Reference proteome</keyword>
<dbReference type="AlphaFoldDB" id="A0A5J4P2G4"/>
<evidence type="ECO:0000313" key="1">
    <source>
        <dbReference type="EMBL" id="KAA3682125.1"/>
    </source>
</evidence>
<dbReference type="EMBL" id="QNGE01000068">
    <property type="protein sequence ID" value="KAA3682125.1"/>
    <property type="molecule type" value="Genomic_DNA"/>
</dbReference>
<protein>
    <submittedName>
        <fullName evidence="1">Uncharacterized protein</fullName>
    </submittedName>
</protein>
<comment type="caution">
    <text evidence="1">The sequence shown here is derived from an EMBL/GenBank/DDBJ whole genome shotgun (WGS) entry which is preliminary data.</text>
</comment>
<gene>
    <name evidence="1" type="ORF">DEA37_0003375</name>
</gene>
<name>A0A5J4P2G4_9TREM</name>
<accession>A0A5J4P2G4</accession>
<reference evidence="1 2" key="1">
    <citation type="journal article" date="2019" name="Gigascience">
        <title>Whole-genome sequence of the oriental lung fluke Paragonimus westermani.</title>
        <authorList>
            <person name="Oey H."/>
            <person name="Zakrzewski M."/>
            <person name="Narain K."/>
            <person name="Devi K.R."/>
            <person name="Agatsuma T."/>
            <person name="Nawaratna S."/>
            <person name="Gobert G.N."/>
            <person name="Jones M.K."/>
            <person name="Ragan M.A."/>
            <person name="McManus D.P."/>
            <person name="Krause L."/>
        </authorList>
    </citation>
    <scope>NUCLEOTIDE SEQUENCE [LARGE SCALE GENOMIC DNA]</scope>
    <source>
        <strain evidence="1 2">IND2009</strain>
    </source>
</reference>
<organism evidence="1 2">
    <name type="scientific">Paragonimus westermani</name>
    <dbReference type="NCBI Taxonomy" id="34504"/>
    <lineage>
        <taxon>Eukaryota</taxon>
        <taxon>Metazoa</taxon>
        <taxon>Spiralia</taxon>
        <taxon>Lophotrochozoa</taxon>
        <taxon>Platyhelminthes</taxon>
        <taxon>Trematoda</taxon>
        <taxon>Digenea</taxon>
        <taxon>Plagiorchiida</taxon>
        <taxon>Troglotremata</taxon>
        <taxon>Troglotrematidae</taxon>
        <taxon>Paragonimus</taxon>
    </lineage>
</organism>
<proteinExistence type="predicted"/>
<sequence>MFTNIMAVISVARTQAGESMENESGKTDHIVQDSLLVQLLTALHDEPKTLSLEEVNALRRSTPVAVERYVRLMNNPGLLEDLSLNRISKSTFEDLQKSLNFLEIGELQMVNMVMDKPIIKLEQINNCIAKNVGTEESTKVTQNLVYNPKAKLAIDGASQAKPSSLKMIKQWRFIRKSNLVLKVAYSDRKDLEVLVIDGEKYMNVNPAIAK</sequence>
<evidence type="ECO:0000313" key="2">
    <source>
        <dbReference type="Proteomes" id="UP000324629"/>
    </source>
</evidence>
<dbReference type="Proteomes" id="UP000324629">
    <property type="component" value="Unassembled WGS sequence"/>
</dbReference>